<feature type="transmembrane region" description="Helical" evidence="1">
    <location>
        <begin position="85"/>
        <end position="108"/>
    </location>
</feature>
<organism evidence="2 3">
    <name type="scientific">Shewanella pealeana (strain ATCC 700345 / ANG-SQ1)</name>
    <dbReference type="NCBI Taxonomy" id="398579"/>
    <lineage>
        <taxon>Bacteria</taxon>
        <taxon>Pseudomonadati</taxon>
        <taxon>Pseudomonadota</taxon>
        <taxon>Gammaproteobacteria</taxon>
        <taxon>Alteromonadales</taxon>
        <taxon>Shewanellaceae</taxon>
        <taxon>Shewanella</taxon>
    </lineage>
</organism>
<reference evidence="2 3" key="1">
    <citation type="submission" date="2007-10" db="EMBL/GenBank/DDBJ databases">
        <title>Complete sequence of Shewanella pealeana ATCC 700345.</title>
        <authorList>
            <consortium name="US DOE Joint Genome Institute"/>
            <person name="Copeland A."/>
            <person name="Lucas S."/>
            <person name="Lapidus A."/>
            <person name="Barry K."/>
            <person name="Glavina del Rio T."/>
            <person name="Dalin E."/>
            <person name="Tice H."/>
            <person name="Pitluck S."/>
            <person name="Chertkov O."/>
            <person name="Brettin T."/>
            <person name="Bruce D."/>
            <person name="Detter J.C."/>
            <person name="Han C."/>
            <person name="Schmutz J."/>
            <person name="Larimer F."/>
            <person name="Land M."/>
            <person name="Hauser L."/>
            <person name="Kyrpides N."/>
            <person name="Kim E."/>
            <person name="Zhao J.-S.Z."/>
            <person name="Manno D."/>
            <person name="Hawari J."/>
            <person name="Richardson P."/>
        </authorList>
    </citation>
    <scope>NUCLEOTIDE SEQUENCE [LARGE SCALE GENOMIC DNA]</scope>
    <source>
        <strain evidence="3">ATCC 700345 / ANG-SQ1</strain>
    </source>
</reference>
<protein>
    <recommendedName>
        <fullName evidence="4">YqhA family protein</fullName>
    </recommendedName>
</protein>
<proteinExistence type="predicted"/>
<dbReference type="KEGG" id="spl:Spea_3708"/>
<sequence length="186" mass="20658">MSELLLCIHLSRLPYFSIGTQLLMRELFERFLWSSRLSVMFGVLSCIVAAFVVFAMGLRDVVHMIELIMGYIFSGSHAVRNDLVMVVVEILDTFLLGAVLLIFAFGLYELFISNLKSAGTSEAGGKILIISSIDSLKSKLGKVILMMLIIKVFSFFTEMKPTSMLELLYMGITVVLIAGALKLSKD</sequence>
<feature type="transmembrane region" description="Helical" evidence="1">
    <location>
        <begin position="163"/>
        <end position="181"/>
    </location>
</feature>
<keyword evidence="1" id="KW-0472">Membrane</keyword>
<name>A8H8Y2_SHEPA</name>
<evidence type="ECO:0008006" key="4">
    <source>
        <dbReference type="Google" id="ProtNLM"/>
    </source>
</evidence>
<dbReference type="PANTHER" id="PTHR31721">
    <property type="entry name" value="OS06G0710300 PROTEIN"/>
    <property type="match status" value="1"/>
</dbReference>
<dbReference type="eggNOG" id="COG2862">
    <property type="taxonomic scope" value="Bacteria"/>
</dbReference>
<keyword evidence="3" id="KW-1185">Reference proteome</keyword>
<feature type="transmembrane region" description="Helical" evidence="1">
    <location>
        <begin position="140"/>
        <end position="157"/>
    </location>
</feature>
<evidence type="ECO:0000313" key="3">
    <source>
        <dbReference type="Proteomes" id="UP000002608"/>
    </source>
</evidence>
<keyword evidence="1" id="KW-0812">Transmembrane</keyword>
<dbReference type="HOGENOM" id="CLU_066743_4_0_6"/>
<keyword evidence="1" id="KW-1133">Transmembrane helix</keyword>
<accession>A8H8Y2</accession>
<feature type="transmembrane region" description="Helical" evidence="1">
    <location>
        <begin position="35"/>
        <end position="54"/>
    </location>
</feature>
<evidence type="ECO:0000256" key="1">
    <source>
        <dbReference type="SAM" id="Phobius"/>
    </source>
</evidence>
<dbReference type="PANTHER" id="PTHR31721:SF4">
    <property type="entry name" value="OS06G0710300 PROTEIN"/>
    <property type="match status" value="1"/>
</dbReference>
<dbReference type="Pfam" id="PF03350">
    <property type="entry name" value="UPF0114"/>
    <property type="match status" value="1"/>
</dbReference>
<feature type="transmembrane region" description="Helical" evidence="1">
    <location>
        <begin position="61"/>
        <end position="79"/>
    </location>
</feature>
<dbReference type="AlphaFoldDB" id="A8H8Y2"/>
<dbReference type="Proteomes" id="UP000002608">
    <property type="component" value="Chromosome"/>
</dbReference>
<evidence type="ECO:0000313" key="2">
    <source>
        <dbReference type="EMBL" id="ABV89019.1"/>
    </source>
</evidence>
<dbReference type="PIRSF" id="PIRSF026509">
    <property type="entry name" value="UCP026509"/>
    <property type="match status" value="1"/>
</dbReference>
<gene>
    <name evidence="2" type="ordered locus">Spea_3708</name>
</gene>
<dbReference type="EMBL" id="CP000851">
    <property type="protein sequence ID" value="ABV89019.1"/>
    <property type="molecule type" value="Genomic_DNA"/>
</dbReference>
<dbReference type="InterPro" id="IPR005134">
    <property type="entry name" value="UPF0114"/>
</dbReference>